<dbReference type="Gene3D" id="1.20.910.10">
    <property type="entry name" value="Heme oxygenase-like"/>
    <property type="match status" value="1"/>
</dbReference>
<evidence type="ECO:0000313" key="2">
    <source>
        <dbReference type="Proteomes" id="UP000253782"/>
    </source>
</evidence>
<proteinExistence type="predicted"/>
<organism evidence="1 2">
    <name type="scientific">Dyella tabacisoli</name>
    <dbReference type="NCBI Taxonomy" id="2282381"/>
    <lineage>
        <taxon>Bacteria</taxon>
        <taxon>Pseudomonadati</taxon>
        <taxon>Pseudomonadota</taxon>
        <taxon>Gammaproteobacteria</taxon>
        <taxon>Lysobacterales</taxon>
        <taxon>Rhodanobacteraceae</taxon>
        <taxon>Dyella</taxon>
    </lineage>
</organism>
<gene>
    <name evidence="1" type="ORF">DVJ77_03380</name>
</gene>
<evidence type="ECO:0000313" key="1">
    <source>
        <dbReference type="EMBL" id="RDD83629.1"/>
    </source>
</evidence>
<sequence length="298" mass="33571">MPSLMADLDQPRKKAVTAMRASLSEDLWQRNAAFIENLRQLIAEHPVAKHPAIAVLNGGALDHAAMRTIHLEYRHAIVQIFTDALLAAQLQSRQLEPRLHPGAKLAPRFLLTLNDLDEFGFRPGLDVDGYYRGNPAYAHYPLFERVLDEYKITQQARKTYAPSKSSQSVREYLEHSYGSYIDVVVLLAAAEEEVILFSPPLREATRALGIDVNNGYYFVHGISEDASSDAADDDHENDLWLILTQALTPDQYPRIQALCLRYCDLWAQFWSFQLTQAQMAKEMLSTVAFNAPVLARAG</sequence>
<accession>A0A369UZ76</accession>
<reference evidence="1 2" key="1">
    <citation type="submission" date="2018-07" db="EMBL/GenBank/DDBJ databases">
        <title>Dyella tabacisoli L4-6T, whole genome shotgun sequence.</title>
        <authorList>
            <person name="Zhou X.-K."/>
            <person name="Li W.-J."/>
            <person name="Duan Y.-Q."/>
        </authorList>
    </citation>
    <scope>NUCLEOTIDE SEQUENCE [LARGE SCALE GENOMIC DNA]</scope>
    <source>
        <strain evidence="1 2">L4-6</strain>
    </source>
</reference>
<dbReference type="OrthoDB" id="516940at2"/>
<protein>
    <recommendedName>
        <fullName evidence="3">Iron-containing redox enzyme family protein</fullName>
    </recommendedName>
</protein>
<dbReference type="AlphaFoldDB" id="A0A369UZ76"/>
<dbReference type="SUPFAM" id="SSF48613">
    <property type="entry name" value="Heme oxygenase-like"/>
    <property type="match status" value="1"/>
</dbReference>
<keyword evidence="2" id="KW-1185">Reference proteome</keyword>
<dbReference type="InterPro" id="IPR016084">
    <property type="entry name" value="Haem_Oase-like_multi-hlx"/>
</dbReference>
<comment type="caution">
    <text evidence="1">The sequence shown here is derived from an EMBL/GenBank/DDBJ whole genome shotgun (WGS) entry which is preliminary data.</text>
</comment>
<evidence type="ECO:0008006" key="3">
    <source>
        <dbReference type="Google" id="ProtNLM"/>
    </source>
</evidence>
<dbReference type="Proteomes" id="UP000253782">
    <property type="component" value="Unassembled WGS sequence"/>
</dbReference>
<name>A0A369UZ76_9GAMM</name>
<dbReference type="EMBL" id="QQAH01000001">
    <property type="protein sequence ID" value="RDD83629.1"/>
    <property type="molecule type" value="Genomic_DNA"/>
</dbReference>